<comment type="caution">
    <text evidence="2">The sequence shown here is derived from an EMBL/GenBank/DDBJ whole genome shotgun (WGS) entry which is preliminary data.</text>
</comment>
<evidence type="ECO:0008006" key="4">
    <source>
        <dbReference type="Google" id="ProtNLM"/>
    </source>
</evidence>
<proteinExistence type="predicted"/>
<dbReference type="AlphaFoldDB" id="A0A9X4SML3"/>
<keyword evidence="1" id="KW-0812">Transmembrane</keyword>
<feature type="transmembrane region" description="Helical" evidence="1">
    <location>
        <begin position="59"/>
        <end position="76"/>
    </location>
</feature>
<reference evidence="2" key="1">
    <citation type="submission" date="2016-03" db="EMBL/GenBank/DDBJ databases">
        <title>Co-evolution between Pasteurellaceae and their hosts.</title>
        <authorList>
            <person name="Hansen M.J."/>
            <person name="Bojesen A.M."/>
            <person name="Planet P."/>
        </authorList>
    </citation>
    <scope>NUCLEOTIDE SEQUENCE</scope>
    <source>
        <strain evidence="2">146/S8/89</strain>
    </source>
</reference>
<dbReference type="PROSITE" id="PS51257">
    <property type="entry name" value="PROKAR_LIPOPROTEIN"/>
    <property type="match status" value="1"/>
</dbReference>
<keyword evidence="3" id="KW-1185">Reference proteome</keyword>
<feature type="transmembrane region" description="Helical" evidence="1">
    <location>
        <begin position="34"/>
        <end position="52"/>
    </location>
</feature>
<feature type="transmembrane region" description="Helical" evidence="1">
    <location>
        <begin position="154"/>
        <end position="177"/>
    </location>
</feature>
<dbReference type="RefSeq" id="WP_279573610.1">
    <property type="nucleotide sequence ID" value="NZ_LWID01000001.1"/>
</dbReference>
<protein>
    <recommendedName>
        <fullName evidence="4">DNA gyrase subunit B</fullName>
    </recommendedName>
</protein>
<feature type="transmembrane region" description="Helical" evidence="1">
    <location>
        <begin position="7"/>
        <end position="28"/>
    </location>
</feature>
<feature type="transmembrane region" description="Helical" evidence="1">
    <location>
        <begin position="123"/>
        <end position="148"/>
    </location>
</feature>
<evidence type="ECO:0000256" key="1">
    <source>
        <dbReference type="SAM" id="Phobius"/>
    </source>
</evidence>
<keyword evidence="1" id="KW-1133">Transmembrane helix</keyword>
<feature type="transmembrane region" description="Helical" evidence="1">
    <location>
        <begin position="82"/>
        <end position="102"/>
    </location>
</feature>
<gene>
    <name evidence="2" type="ORF">A6A20_11710</name>
</gene>
<sequence length="187" mass="21912">MPNKSLCLSIVNILLFLVGACYPIIWLINHHAEALFYLPWCLSLLWLIKGILQTKQQRYFAYVLAIILAFVGVNKANQMMYWYPVIINGLMLILFAGSLFTSQSLVERLARLSTPNLNAQGVIYTYRVTLLWCAVFSFNLLVTIWFIMQENYQYWAYYTGVVSYIIIAIVMLSEWLIRQRVKKQYEQ</sequence>
<evidence type="ECO:0000313" key="2">
    <source>
        <dbReference type="EMBL" id="MDG6896263.1"/>
    </source>
</evidence>
<dbReference type="EMBL" id="LWID01000001">
    <property type="protein sequence ID" value="MDG6896263.1"/>
    <property type="molecule type" value="Genomic_DNA"/>
</dbReference>
<organism evidence="2 3">
    <name type="scientific">Volucribacter amazonae</name>
    <dbReference type="NCBI Taxonomy" id="256731"/>
    <lineage>
        <taxon>Bacteria</taxon>
        <taxon>Pseudomonadati</taxon>
        <taxon>Pseudomonadota</taxon>
        <taxon>Gammaproteobacteria</taxon>
        <taxon>Pasteurellales</taxon>
        <taxon>Pasteurellaceae</taxon>
        <taxon>Volucribacter</taxon>
    </lineage>
</organism>
<dbReference type="Proteomes" id="UP001155500">
    <property type="component" value="Unassembled WGS sequence"/>
</dbReference>
<evidence type="ECO:0000313" key="3">
    <source>
        <dbReference type="Proteomes" id="UP001155500"/>
    </source>
</evidence>
<keyword evidence="1" id="KW-0472">Membrane</keyword>
<name>A0A9X4SML3_9PAST</name>
<accession>A0A9X4SML3</accession>